<evidence type="ECO:0000313" key="1">
    <source>
        <dbReference type="EMBL" id="OWM74736.1"/>
    </source>
</evidence>
<dbReference type="AlphaFoldDB" id="A0A218WQ24"/>
<dbReference type="EMBL" id="MTKT01003475">
    <property type="protein sequence ID" value="OWM74736.1"/>
    <property type="molecule type" value="Genomic_DNA"/>
</dbReference>
<comment type="caution">
    <text evidence="1">The sequence shown here is derived from an EMBL/GenBank/DDBJ whole genome shotgun (WGS) entry which is preliminary data.</text>
</comment>
<accession>A0A218WQ24</accession>
<sequence length="89" mass="10158">MQYHTTEIEFESKFQLWEPYSVASDEHPSDEIACNLKRCRHLISGMRVTVKGPTPEMVPKVKCEALNPMMEPIILSNSPFDLGGRVFAF</sequence>
<evidence type="ECO:0000313" key="2">
    <source>
        <dbReference type="Proteomes" id="UP000197138"/>
    </source>
</evidence>
<name>A0A218WQ24_PUNGR</name>
<organism evidence="1 2">
    <name type="scientific">Punica granatum</name>
    <name type="common">Pomegranate</name>
    <dbReference type="NCBI Taxonomy" id="22663"/>
    <lineage>
        <taxon>Eukaryota</taxon>
        <taxon>Viridiplantae</taxon>
        <taxon>Streptophyta</taxon>
        <taxon>Embryophyta</taxon>
        <taxon>Tracheophyta</taxon>
        <taxon>Spermatophyta</taxon>
        <taxon>Magnoliopsida</taxon>
        <taxon>eudicotyledons</taxon>
        <taxon>Gunneridae</taxon>
        <taxon>Pentapetalae</taxon>
        <taxon>rosids</taxon>
        <taxon>malvids</taxon>
        <taxon>Myrtales</taxon>
        <taxon>Lythraceae</taxon>
        <taxon>Punica</taxon>
    </lineage>
</organism>
<dbReference type="Proteomes" id="UP000197138">
    <property type="component" value="Unassembled WGS sequence"/>
</dbReference>
<gene>
    <name evidence="1" type="ORF">CDL15_Pgr009283</name>
</gene>
<reference evidence="2" key="1">
    <citation type="journal article" date="2017" name="Plant J.">
        <title>The pomegranate (Punica granatum L.) genome and the genomics of punicalagin biosynthesis.</title>
        <authorList>
            <person name="Qin G."/>
            <person name="Xu C."/>
            <person name="Ming R."/>
            <person name="Tang H."/>
            <person name="Guyot R."/>
            <person name="Kramer E.M."/>
            <person name="Hu Y."/>
            <person name="Yi X."/>
            <person name="Qi Y."/>
            <person name="Xu X."/>
            <person name="Gao Z."/>
            <person name="Pan H."/>
            <person name="Jian J."/>
            <person name="Tian Y."/>
            <person name="Yue Z."/>
            <person name="Xu Y."/>
        </authorList>
    </citation>
    <scope>NUCLEOTIDE SEQUENCE [LARGE SCALE GENOMIC DNA]</scope>
    <source>
        <strain evidence="2">cv. Dabenzi</strain>
    </source>
</reference>
<protein>
    <submittedName>
        <fullName evidence="1">Uncharacterized protein</fullName>
    </submittedName>
</protein>
<proteinExistence type="predicted"/>